<keyword evidence="6" id="KW-1185">Reference proteome</keyword>
<evidence type="ECO:0000256" key="1">
    <source>
        <dbReference type="ARBA" id="ARBA00023015"/>
    </source>
</evidence>
<dbReference type="EMBL" id="JACEZS010000009">
    <property type="protein sequence ID" value="MBA5606153.1"/>
    <property type="molecule type" value="Genomic_DNA"/>
</dbReference>
<dbReference type="Proteomes" id="UP000566711">
    <property type="component" value="Unassembled WGS sequence"/>
</dbReference>
<evidence type="ECO:0000313" key="5">
    <source>
        <dbReference type="EMBL" id="MBA5606153.1"/>
    </source>
</evidence>
<dbReference type="RefSeq" id="WP_182217929.1">
    <property type="nucleotide sequence ID" value="NZ_JACEZS010000009.1"/>
</dbReference>
<dbReference type="GO" id="GO:0006950">
    <property type="term" value="P:response to stress"/>
    <property type="evidence" value="ECO:0007669"/>
    <property type="project" value="TreeGrafter"/>
</dbReference>
<dbReference type="Pfam" id="PF01047">
    <property type="entry name" value="MarR"/>
    <property type="match status" value="1"/>
</dbReference>
<feature type="domain" description="HTH marR-type" evidence="4">
    <location>
        <begin position="5"/>
        <end position="138"/>
    </location>
</feature>
<dbReference type="SUPFAM" id="SSF46785">
    <property type="entry name" value="Winged helix' DNA-binding domain"/>
    <property type="match status" value="1"/>
</dbReference>
<evidence type="ECO:0000313" key="6">
    <source>
        <dbReference type="Proteomes" id="UP000566711"/>
    </source>
</evidence>
<evidence type="ECO:0000256" key="2">
    <source>
        <dbReference type="ARBA" id="ARBA00023125"/>
    </source>
</evidence>
<comment type="caution">
    <text evidence="5">The sequence shown here is derived from an EMBL/GenBank/DDBJ whole genome shotgun (WGS) entry which is preliminary data.</text>
</comment>
<accession>A0A7W2I7A8</accession>
<name>A0A7W2I7A8_9BURK</name>
<sequence>MSSIEDRFSAALHTSARGWRLAVDRRLKHLGISQASWMAIAIVAKAATPLSQTRMAALVGVEDPTMVATIDRLVKAGYVLRTPSPTDRRVKLVSLTDAGQEIYRTLKAESDVLRADLLRHIDPQALRLATEVLETLQAGIEAQL</sequence>
<dbReference type="InterPro" id="IPR039422">
    <property type="entry name" value="MarR/SlyA-like"/>
</dbReference>
<dbReference type="PROSITE" id="PS50995">
    <property type="entry name" value="HTH_MARR_2"/>
    <property type="match status" value="1"/>
</dbReference>
<organism evidence="5 6">
    <name type="scientific">Rugamonas fusca</name>
    <dbReference type="NCBI Taxonomy" id="2758568"/>
    <lineage>
        <taxon>Bacteria</taxon>
        <taxon>Pseudomonadati</taxon>
        <taxon>Pseudomonadota</taxon>
        <taxon>Betaproteobacteria</taxon>
        <taxon>Burkholderiales</taxon>
        <taxon>Oxalobacteraceae</taxon>
        <taxon>Telluria group</taxon>
        <taxon>Rugamonas</taxon>
    </lineage>
</organism>
<dbReference type="PRINTS" id="PR00598">
    <property type="entry name" value="HTHMARR"/>
</dbReference>
<dbReference type="InterPro" id="IPR000835">
    <property type="entry name" value="HTH_MarR-typ"/>
</dbReference>
<dbReference type="InterPro" id="IPR036390">
    <property type="entry name" value="WH_DNA-bd_sf"/>
</dbReference>
<dbReference type="InterPro" id="IPR036388">
    <property type="entry name" value="WH-like_DNA-bd_sf"/>
</dbReference>
<evidence type="ECO:0000259" key="4">
    <source>
        <dbReference type="PROSITE" id="PS50995"/>
    </source>
</evidence>
<dbReference type="AlphaFoldDB" id="A0A7W2I7A8"/>
<keyword evidence="2" id="KW-0238">DNA-binding</keyword>
<dbReference type="GO" id="GO:0003700">
    <property type="term" value="F:DNA-binding transcription factor activity"/>
    <property type="evidence" value="ECO:0007669"/>
    <property type="project" value="InterPro"/>
</dbReference>
<protein>
    <submittedName>
        <fullName evidence="5">MarR family transcriptional regulator</fullName>
    </submittedName>
</protein>
<evidence type="ECO:0000256" key="3">
    <source>
        <dbReference type="ARBA" id="ARBA00023163"/>
    </source>
</evidence>
<dbReference type="PANTHER" id="PTHR33164:SF64">
    <property type="entry name" value="TRANSCRIPTIONAL REGULATOR SLYA"/>
    <property type="match status" value="1"/>
</dbReference>
<gene>
    <name evidence="5" type="ORF">H3H36_12385</name>
</gene>
<keyword evidence="3" id="KW-0804">Transcription</keyword>
<dbReference type="Gene3D" id="1.10.10.10">
    <property type="entry name" value="Winged helix-like DNA-binding domain superfamily/Winged helix DNA-binding domain"/>
    <property type="match status" value="1"/>
</dbReference>
<reference evidence="5 6" key="1">
    <citation type="submission" date="2020-07" db="EMBL/GenBank/DDBJ databases">
        <title>Novel species isolated from subtropical streams in China.</title>
        <authorList>
            <person name="Lu H."/>
        </authorList>
    </citation>
    <scope>NUCLEOTIDE SEQUENCE [LARGE SCALE GENOMIC DNA]</scope>
    <source>
        <strain evidence="5 6">FT3S</strain>
    </source>
</reference>
<dbReference type="PANTHER" id="PTHR33164">
    <property type="entry name" value="TRANSCRIPTIONAL REGULATOR, MARR FAMILY"/>
    <property type="match status" value="1"/>
</dbReference>
<proteinExistence type="predicted"/>
<dbReference type="SMART" id="SM00347">
    <property type="entry name" value="HTH_MARR"/>
    <property type="match status" value="1"/>
</dbReference>
<dbReference type="GO" id="GO:0003677">
    <property type="term" value="F:DNA binding"/>
    <property type="evidence" value="ECO:0007669"/>
    <property type="project" value="UniProtKB-KW"/>
</dbReference>
<keyword evidence="1" id="KW-0805">Transcription regulation</keyword>